<organism evidence="1 2">
    <name type="scientific">Streptomyces phage Sycamore</name>
    <dbReference type="NCBI Taxonomy" id="2767589"/>
    <lineage>
        <taxon>Viruses</taxon>
        <taxon>Duplodnaviria</taxon>
        <taxon>Heunggongvirae</taxon>
        <taxon>Uroviricota</taxon>
        <taxon>Caudoviricetes</taxon>
        <taxon>Colingsworthviridae</taxon>
        <taxon>Sycamorevirus</taxon>
        <taxon>Sycamorevirus sycamore</taxon>
    </lineage>
</organism>
<evidence type="ECO:0000313" key="1">
    <source>
        <dbReference type="EMBL" id="QPB09595.1"/>
    </source>
</evidence>
<proteinExistence type="predicted"/>
<protein>
    <submittedName>
        <fullName evidence="1">Uncharacterized protein</fullName>
    </submittedName>
</protein>
<dbReference type="Proteomes" id="UP000663175">
    <property type="component" value="Segment"/>
</dbReference>
<evidence type="ECO:0000313" key="2">
    <source>
        <dbReference type="Proteomes" id="UP000663175"/>
    </source>
</evidence>
<sequence length="37" mass="4174">MIYATAPSCARYLCPTCEGCPDVRIGHICMIRDPMRE</sequence>
<accession>A0A873WNF5</accession>
<reference evidence="1" key="1">
    <citation type="submission" date="2020-07" db="EMBL/GenBank/DDBJ databases">
        <title>Complete genome sequence of Streptomyces phage Sycamore.</title>
        <authorList>
            <person name="Zhang X.-H."/>
            <person name="Rivera M."/>
            <person name="Marquez A."/>
            <person name="Clark J.D."/>
            <person name="Hernandez I."/>
            <person name="Liu M."/>
            <person name="Burrowes B.H."/>
        </authorList>
    </citation>
    <scope>NUCLEOTIDE SEQUENCE</scope>
</reference>
<gene>
    <name evidence="1" type="ORF">CPT_Sycamore_055</name>
</gene>
<name>A0A873WNF5_9CAUD</name>
<keyword evidence="2" id="KW-1185">Reference proteome</keyword>
<dbReference type="EMBL" id="MT701593">
    <property type="protein sequence ID" value="QPB09595.1"/>
    <property type="molecule type" value="Genomic_DNA"/>
</dbReference>